<proteinExistence type="predicted"/>
<dbReference type="SUPFAM" id="SSF50346">
    <property type="entry name" value="PRC-barrel domain"/>
    <property type="match status" value="1"/>
</dbReference>
<name>A0A323VC62_9ACTN</name>
<reference evidence="3 4" key="1">
    <citation type="submission" date="2018-06" db="EMBL/GenBank/DDBJ databases">
        <title>Draft genome sequence of Modestobacter versicolor CP153-2.</title>
        <authorList>
            <person name="Gundlapally S.R."/>
        </authorList>
    </citation>
    <scope>NUCLEOTIDE SEQUENCE [LARGE SCALE GENOMIC DNA]</scope>
    <source>
        <strain evidence="3 4">CP153-2</strain>
    </source>
</reference>
<evidence type="ECO:0000313" key="3">
    <source>
        <dbReference type="EMBL" id="PZA21633.1"/>
    </source>
</evidence>
<feature type="region of interest" description="Disordered" evidence="1">
    <location>
        <begin position="120"/>
        <end position="144"/>
    </location>
</feature>
<comment type="caution">
    <text evidence="3">The sequence shown here is derived from an EMBL/GenBank/DDBJ whole genome shotgun (WGS) entry which is preliminary data.</text>
</comment>
<keyword evidence="4" id="KW-1185">Reference proteome</keyword>
<dbReference type="GO" id="GO:0030077">
    <property type="term" value="C:plasma membrane light-harvesting complex"/>
    <property type="evidence" value="ECO:0007669"/>
    <property type="project" value="InterPro"/>
</dbReference>
<dbReference type="GO" id="GO:0019684">
    <property type="term" value="P:photosynthesis, light reaction"/>
    <property type="evidence" value="ECO:0007669"/>
    <property type="project" value="InterPro"/>
</dbReference>
<dbReference type="AlphaFoldDB" id="A0A323VC62"/>
<accession>A0A323VC62</accession>
<evidence type="ECO:0000313" key="4">
    <source>
        <dbReference type="Proteomes" id="UP000247602"/>
    </source>
</evidence>
<gene>
    <name evidence="3" type="ORF">DMO24_09180</name>
</gene>
<sequence>MCRPAGSGSSTGMASDSALPPVIGAIADDRDGNALGTVTTVFLDDVTEQPTWVGLTDGLHASSDDVPVIAPIADADYADGRLRLGVPAEAVRAAPRVSQADRLSPDEEARLLAHYRGTPAVGAPQRTTTLPPVPPANGPTVGTAADSAMTRTEERLAVSTVVEPWTRAVLRIEEVTEEVLVPVTITRQQARIEYLPLSTTDSARTAGETAEPGVQRATSTSGWVTLYAEEPSVTLERRPVERVRLATGWATEETTVTQELRKEQVELTTTTTPHL</sequence>
<dbReference type="Pfam" id="PF09557">
    <property type="entry name" value="DUF2382"/>
    <property type="match status" value="1"/>
</dbReference>
<dbReference type="InterPro" id="IPR011033">
    <property type="entry name" value="PRC_barrel-like_sf"/>
</dbReference>
<dbReference type="InterPro" id="IPR019060">
    <property type="entry name" value="DUF2382"/>
</dbReference>
<dbReference type="OrthoDB" id="3712018at2"/>
<dbReference type="InterPro" id="IPR014747">
    <property type="entry name" value="Bac_photo_RC_H_C"/>
</dbReference>
<protein>
    <recommendedName>
        <fullName evidence="2">DUF2382 domain-containing protein</fullName>
    </recommendedName>
</protein>
<dbReference type="Proteomes" id="UP000247602">
    <property type="component" value="Unassembled WGS sequence"/>
</dbReference>
<feature type="domain" description="DUF2382" evidence="2">
    <location>
        <begin position="149"/>
        <end position="266"/>
    </location>
</feature>
<evidence type="ECO:0000259" key="2">
    <source>
        <dbReference type="Pfam" id="PF09557"/>
    </source>
</evidence>
<dbReference type="Gene3D" id="3.90.50.10">
    <property type="entry name" value="Photosynthetic Reaction Center, subunit H, domain 2"/>
    <property type="match status" value="1"/>
</dbReference>
<evidence type="ECO:0000256" key="1">
    <source>
        <dbReference type="SAM" id="MobiDB-lite"/>
    </source>
</evidence>
<organism evidence="3 4">
    <name type="scientific">Modestobacter versicolor</name>
    <dbReference type="NCBI Taxonomy" id="429133"/>
    <lineage>
        <taxon>Bacteria</taxon>
        <taxon>Bacillati</taxon>
        <taxon>Actinomycetota</taxon>
        <taxon>Actinomycetes</taxon>
        <taxon>Geodermatophilales</taxon>
        <taxon>Geodermatophilaceae</taxon>
        <taxon>Modestobacter</taxon>
    </lineage>
</organism>
<dbReference type="EMBL" id="QKNV01000075">
    <property type="protein sequence ID" value="PZA21633.1"/>
    <property type="molecule type" value="Genomic_DNA"/>
</dbReference>